<dbReference type="EMBL" id="CACRXK020009356">
    <property type="protein sequence ID" value="CAB4017001.1"/>
    <property type="molecule type" value="Genomic_DNA"/>
</dbReference>
<accession>A0A6S7JK26</accession>
<dbReference type="AlphaFoldDB" id="A0A6S7JK26"/>
<organism evidence="1 2">
    <name type="scientific">Paramuricea clavata</name>
    <name type="common">Red gorgonian</name>
    <name type="synonym">Violescent sea-whip</name>
    <dbReference type="NCBI Taxonomy" id="317549"/>
    <lineage>
        <taxon>Eukaryota</taxon>
        <taxon>Metazoa</taxon>
        <taxon>Cnidaria</taxon>
        <taxon>Anthozoa</taxon>
        <taxon>Octocorallia</taxon>
        <taxon>Malacalcyonacea</taxon>
        <taxon>Plexauridae</taxon>
        <taxon>Paramuricea</taxon>
    </lineage>
</organism>
<protein>
    <submittedName>
        <fullName evidence="1">Uncharacterized protein</fullName>
    </submittedName>
</protein>
<sequence length="177" mass="19974">MYRSAKLRGLTLYVCENDQCHHILPAATNDACVIVERVPEFACDHEEADTRMLLHASHATRYNNVLVRSPDTDVFVLLLHFSLTIPAKLYFLTGVKDRTRILDMEYIVQQLGAEKCKALIGFHSFTGCDSTSSFYGYSKVSSWNILLHDPTSVATLTSLGTEFSFDEQFEKKIEATV</sequence>
<gene>
    <name evidence="1" type="ORF">PACLA_8A077500</name>
</gene>
<proteinExistence type="predicted"/>
<dbReference type="Proteomes" id="UP001152795">
    <property type="component" value="Unassembled WGS sequence"/>
</dbReference>
<dbReference type="PANTHER" id="PTHR46704">
    <property type="entry name" value="CXC DOMAIN-CONTAINING PROTEIN-RELATED"/>
    <property type="match status" value="1"/>
</dbReference>
<reference evidence="1" key="1">
    <citation type="submission" date="2020-04" db="EMBL/GenBank/DDBJ databases">
        <authorList>
            <person name="Alioto T."/>
            <person name="Alioto T."/>
            <person name="Gomez Garrido J."/>
        </authorList>
    </citation>
    <scope>NUCLEOTIDE SEQUENCE</scope>
    <source>
        <strain evidence="1">A484AB</strain>
    </source>
</reference>
<dbReference type="PANTHER" id="PTHR46704:SF9">
    <property type="entry name" value="BHLH DOMAIN-CONTAINING PROTEIN"/>
    <property type="match status" value="1"/>
</dbReference>
<evidence type="ECO:0000313" key="2">
    <source>
        <dbReference type="Proteomes" id="UP001152795"/>
    </source>
</evidence>
<evidence type="ECO:0000313" key="1">
    <source>
        <dbReference type="EMBL" id="CAB4017001.1"/>
    </source>
</evidence>
<comment type="caution">
    <text evidence="1">The sequence shown here is derived from an EMBL/GenBank/DDBJ whole genome shotgun (WGS) entry which is preliminary data.</text>
</comment>
<keyword evidence="2" id="KW-1185">Reference proteome</keyword>
<name>A0A6S7JK26_PARCT</name>
<dbReference type="OrthoDB" id="5984512at2759"/>